<dbReference type="Proteomes" id="UP000585474">
    <property type="component" value="Unassembled WGS sequence"/>
</dbReference>
<reference evidence="1 2" key="1">
    <citation type="submission" date="2019-07" db="EMBL/GenBank/DDBJ databases">
        <title>De Novo Assembly of kiwifruit Actinidia rufa.</title>
        <authorList>
            <person name="Sugita-Konishi S."/>
            <person name="Sato K."/>
            <person name="Mori E."/>
            <person name="Abe Y."/>
            <person name="Kisaki G."/>
            <person name="Hamano K."/>
            <person name="Suezawa K."/>
            <person name="Otani M."/>
            <person name="Fukuda T."/>
            <person name="Manabe T."/>
            <person name="Gomi K."/>
            <person name="Tabuchi M."/>
            <person name="Akimitsu K."/>
            <person name="Kataoka I."/>
        </authorList>
    </citation>
    <scope>NUCLEOTIDE SEQUENCE [LARGE SCALE GENOMIC DNA]</scope>
    <source>
        <strain evidence="2">cv. Fuchu</strain>
    </source>
</reference>
<keyword evidence="2" id="KW-1185">Reference proteome</keyword>
<name>A0A7J0GYM1_9ERIC</name>
<dbReference type="EMBL" id="BJWL01000025">
    <property type="protein sequence ID" value="GFZ15919.1"/>
    <property type="molecule type" value="Genomic_DNA"/>
</dbReference>
<gene>
    <name evidence="1" type="ORF">Acr_25g0003280</name>
</gene>
<evidence type="ECO:0000313" key="1">
    <source>
        <dbReference type="EMBL" id="GFZ15919.1"/>
    </source>
</evidence>
<dbReference type="AlphaFoldDB" id="A0A7J0GYM1"/>
<sequence length="141" mass="15220">MSSSDLENSDDLALVPLQPMGEDVIAHSFKEDSDSDTSSGKVDMAPRFRTLGHKKAQASTNPSIASVPPSILDHPLAHLPIFAITAPSEVESSLFEALLLDKHKGEMLVELWKPDFAITKLGKQLTMADSTKDHDISLALA</sequence>
<organism evidence="1 2">
    <name type="scientific">Actinidia rufa</name>
    <dbReference type="NCBI Taxonomy" id="165716"/>
    <lineage>
        <taxon>Eukaryota</taxon>
        <taxon>Viridiplantae</taxon>
        <taxon>Streptophyta</taxon>
        <taxon>Embryophyta</taxon>
        <taxon>Tracheophyta</taxon>
        <taxon>Spermatophyta</taxon>
        <taxon>Magnoliopsida</taxon>
        <taxon>eudicotyledons</taxon>
        <taxon>Gunneridae</taxon>
        <taxon>Pentapetalae</taxon>
        <taxon>asterids</taxon>
        <taxon>Ericales</taxon>
        <taxon>Actinidiaceae</taxon>
        <taxon>Actinidia</taxon>
    </lineage>
</organism>
<proteinExistence type="predicted"/>
<protein>
    <submittedName>
        <fullName evidence="1">Uncharacterized protein</fullName>
    </submittedName>
</protein>
<evidence type="ECO:0000313" key="2">
    <source>
        <dbReference type="Proteomes" id="UP000585474"/>
    </source>
</evidence>
<comment type="caution">
    <text evidence="1">The sequence shown here is derived from an EMBL/GenBank/DDBJ whole genome shotgun (WGS) entry which is preliminary data.</text>
</comment>
<accession>A0A7J0GYM1</accession>